<dbReference type="Proteomes" id="UP001163828">
    <property type="component" value="Unassembled WGS sequence"/>
</dbReference>
<feature type="compositionally biased region" description="Polar residues" evidence="1">
    <location>
        <begin position="503"/>
        <end position="513"/>
    </location>
</feature>
<feature type="domain" description="SUZ" evidence="2">
    <location>
        <begin position="176"/>
        <end position="271"/>
    </location>
</feature>
<dbReference type="EMBL" id="MU790532">
    <property type="protein sequence ID" value="KAJ3999795.1"/>
    <property type="molecule type" value="Genomic_DNA"/>
</dbReference>
<dbReference type="PANTHER" id="PTHR15672">
    <property type="entry name" value="CAMP-REGULATED PHOSPHOPROTEIN 21 RELATED R3H DOMAIN CONTAINING PROTEIN"/>
    <property type="match status" value="1"/>
</dbReference>
<feature type="compositionally biased region" description="Polar residues" evidence="1">
    <location>
        <begin position="231"/>
        <end position="245"/>
    </location>
</feature>
<feature type="compositionally biased region" description="Low complexity" evidence="1">
    <location>
        <begin position="280"/>
        <end position="295"/>
    </location>
</feature>
<feature type="region of interest" description="Disordered" evidence="1">
    <location>
        <begin position="842"/>
        <end position="861"/>
    </location>
</feature>
<feature type="compositionally biased region" description="Acidic residues" evidence="1">
    <location>
        <begin position="220"/>
        <end position="229"/>
    </location>
</feature>
<feature type="compositionally biased region" description="Polar residues" evidence="1">
    <location>
        <begin position="306"/>
        <end position="328"/>
    </location>
</feature>
<feature type="compositionally biased region" description="Polar residues" evidence="1">
    <location>
        <begin position="524"/>
        <end position="537"/>
    </location>
</feature>
<feature type="region of interest" description="Disordered" evidence="1">
    <location>
        <begin position="497"/>
        <end position="516"/>
    </location>
</feature>
<dbReference type="InterPro" id="IPR051937">
    <property type="entry name" value="R3H_domain_containing"/>
</dbReference>
<sequence length="861" mass="91622">MPSDHTSNPAPSEPSTSSSTSSRVSSPSIVEMSDFSLAATSITSSSSTSSFLLSLENTFSDSPSSSIDDIHLASSFTPANNLQGDLTNSISLSESQTPDVDPQILEALRSKDRIYVLRLGEIMEDLINEKKARAELTAATSYQRLLLHRCSAYYKLLVDMDPHTKGFSALLLAESQIPSRRLADLVPPEPATQPAFKIMQRSPHDRRGKPPSHAGSVTGEDADSSDIEPSETGSVGGRSSATGGSSKKRMTMEEREAAYNEARSRIFMDFNEKGKDKDMSASSSSVSVASSSAGEGSLGDGEDSANSLATESERSSPSFNRRGNPSITSSASRQLRSSAQPFTSSGSGSSRNSRAASPAFTYASLYEPPSSGSFDPSSGNQQYPSAPYGYPYSAPAPVQPSPYPMQPYPYYYPYAQPPPSHNPSDPLTGEVYPPPPPMMYNPYMWPGGNIPPLHSAPPFQPQNSISGGPPVPPPHPFPPQPFMQHPPGYGYPLPGYYTPPGDQLTSPSHSSGQLFDDRCMSVPLSATNSPPTSNGTARNGIHGPQNKPFNHRNGVHHGSSNGNGKPQTVPLSRAALSYGPGISMGGTMVNVGGGSISNGNGEITGPRLHSMRRQSNTSNGSSSGAYRSSNSDEASSIASSSTSSSSRRTYTSTASSQHPLPPRPDWAVGLKPDPTLHSTNPNRHHDGNLRNLPSGSPPRLPNGTGHPNHFPRRPTQQSQPLVSLQSQDFPPLTSMTTPEKRAAAGSVWTNPSRSVMTTPAVSPSNPGNALVHHLNAPIVASPNSEADNRAEDIFQRPPPRAAELYNPKISKRSNVMQVQGEKSSDDRLSNQIKGLSLVEGPSHIIHTQTSSESSLHEARSI</sequence>
<feature type="region of interest" description="Disordered" evidence="1">
    <location>
        <begin position="1"/>
        <end position="25"/>
    </location>
</feature>
<dbReference type="CDD" id="cd02642">
    <property type="entry name" value="R3H_encore_like"/>
    <property type="match status" value="1"/>
</dbReference>
<feature type="region of interest" description="Disordered" evidence="1">
    <location>
        <begin position="454"/>
        <end position="489"/>
    </location>
</feature>
<feature type="region of interest" description="Disordered" evidence="1">
    <location>
        <begin position="597"/>
        <end position="751"/>
    </location>
</feature>
<feature type="region of interest" description="Disordered" evidence="1">
    <location>
        <begin position="273"/>
        <end position="396"/>
    </location>
</feature>
<dbReference type="Pfam" id="PF12752">
    <property type="entry name" value="SUZ"/>
    <property type="match status" value="1"/>
</dbReference>
<evidence type="ECO:0000256" key="1">
    <source>
        <dbReference type="SAM" id="MobiDB-lite"/>
    </source>
</evidence>
<feature type="compositionally biased region" description="Pro residues" evidence="1">
    <location>
        <begin position="469"/>
        <end position="481"/>
    </location>
</feature>
<comment type="caution">
    <text evidence="3">The sequence shown here is derived from an EMBL/GenBank/DDBJ whole genome shotgun (WGS) entry which is preliminary data.</text>
</comment>
<dbReference type="InterPro" id="IPR036867">
    <property type="entry name" value="R3H_dom_sf"/>
</dbReference>
<organism evidence="3 4">
    <name type="scientific">Lentinula boryana</name>
    <dbReference type="NCBI Taxonomy" id="40481"/>
    <lineage>
        <taxon>Eukaryota</taxon>
        <taxon>Fungi</taxon>
        <taxon>Dikarya</taxon>
        <taxon>Basidiomycota</taxon>
        <taxon>Agaricomycotina</taxon>
        <taxon>Agaricomycetes</taxon>
        <taxon>Agaricomycetidae</taxon>
        <taxon>Agaricales</taxon>
        <taxon>Marasmiineae</taxon>
        <taxon>Omphalotaceae</taxon>
        <taxon>Lentinula</taxon>
    </lineage>
</organism>
<dbReference type="SUPFAM" id="SSF82708">
    <property type="entry name" value="R3H domain"/>
    <property type="match status" value="1"/>
</dbReference>
<feature type="compositionally biased region" description="Low complexity" evidence="1">
    <location>
        <begin position="618"/>
        <end position="656"/>
    </location>
</feature>
<dbReference type="PANTHER" id="PTHR15672:SF8">
    <property type="entry name" value="PROTEIN ENCORE"/>
    <property type="match status" value="1"/>
</dbReference>
<name>A0ABQ8QMQ0_9AGAR</name>
<feature type="region of interest" description="Disordered" evidence="1">
    <location>
        <begin position="521"/>
        <end position="571"/>
    </location>
</feature>
<accession>A0ABQ8QMQ0</accession>
<dbReference type="InterPro" id="IPR024771">
    <property type="entry name" value="SUZ"/>
</dbReference>
<keyword evidence="4" id="KW-1185">Reference proteome</keyword>
<feature type="region of interest" description="Disordered" evidence="1">
    <location>
        <begin position="184"/>
        <end position="257"/>
    </location>
</feature>
<feature type="compositionally biased region" description="Low complexity" evidence="1">
    <location>
        <begin position="368"/>
        <end position="396"/>
    </location>
</feature>
<evidence type="ECO:0000259" key="2">
    <source>
        <dbReference type="PROSITE" id="PS51673"/>
    </source>
</evidence>
<dbReference type="PROSITE" id="PS51673">
    <property type="entry name" value="SUZ"/>
    <property type="match status" value="1"/>
</dbReference>
<reference evidence="3" key="1">
    <citation type="submission" date="2022-08" db="EMBL/GenBank/DDBJ databases">
        <authorList>
            <consortium name="DOE Joint Genome Institute"/>
            <person name="Min B."/>
            <person name="Riley R."/>
            <person name="Sierra-Patev S."/>
            <person name="Naranjo-Ortiz M."/>
            <person name="Looney B."/>
            <person name="Konkel Z."/>
            <person name="Slot J.C."/>
            <person name="Sakamoto Y."/>
            <person name="Steenwyk J.L."/>
            <person name="Rokas A."/>
            <person name="Carro J."/>
            <person name="Camarero S."/>
            <person name="Ferreira P."/>
            <person name="Molpeceres G."/>
            <person name="Ruiz-Duenas F.J."/>
            <person name="Serrano A."/>
            <person name="Henrissat B."/>
            <person name="Drula E."/>
            <person name="Hughes K.W."/>
            <person name="Mata J.L."/>
            <person name="Ishikawa N.K."/>
            <person name="Vargas-Isla R."/>
            <person name="Ushijima S."/>
            <person name="Smith C.A."/>
            <person name="Ahrendt S."/>
            <person name="Andreopoulos W."/>
            <person name="He G."/>
            <person name="Labutti K."/>
            <person name="Lipzen A."/>
            <person name="Ng V."/>
            <person name="Sandor L."/>
            <person name="Barry K."/>
            <person name="Martinez A.T."/>
            <person name="Xiao Y."/>
            <person name="Gibbons J.G."/>
            <person name="Terashima K."/>
            <person name="Hibbett D.S."/>
            <person name="Grigoriev I.V."/>
        </authorList>
    </citation>
    <scope>NUCLEOTIDE SEQUENCE</scope>
    <source>
        <strain evidence="3">TFB10827</strain>
    </source>
</reference>
<dbReference type="Gene3D" id="3.30.1370.50">
    <property type="entry name" value="R3H-like domain"/>
    <property type="match status" value="1"/>
</dbReference>
<evidence type="ECO:0000313" key="3">
    <source>
        <dbReference type="EMBL" id="KAJ3999795.1"/>
    </source>
</evidence>
<feature type="compositionally biased region" description="Low complexity" evidence="1">
    <location>
        <begin position="716"/>
        <end position="727"/>
    </location>
</feature>
<evidence type="ECO:0000313" key="4">
    <source>
        <dbReference type="Proteomes" id="UP001163828"/>
    </source>
</evidence>
<feature type="compositionally biased region" description="Low complexity" evidence="1">
    <location>
        <begin position="329"/>
        <end position="360"/>
    </location>
</feature>
<gene>
    <name evidence="3" type="ORF">F5050DRAFT_835731</name>
</gene>
<protein>
    <recommendedName>
        <fullName evidence="2">SUZ domain-containing protein</fullName>
    </recommendedName>
</protein>
<proteinExistence type="predicted"/>